<dbReference type="EMBL" id="JABBWM010000002">
    <property type="protein sequence ID" value="KAG2119733.1"/>
    <property type="molecule type" value="Genomic_DNA"/>
</dbReference>
<dbReference type="Proteomes" id="UP000823399">
    <property type="component" value="Unassembled WGS sequence"/>
</dbReference>
<name>A0A9P7FLY1_9AGAM</name>
<comment type="caution">
    <text evidence="1">The sequence shown here is derived from an EMBL/GenBank/DDBJ whole genome shotgun (WGS) entry which is preliminary data.</text>
</comment>
<keyword evidence="2" id="KW-1185">Reference proteome</keyword>
<reference evidence="1" key="1">
    <citation type="journal article" date="2020" name="New Phytol.">
        <title>Comparative genomics reveals dynamic genome evolution in host specialist ectomycorrhizal fungi.</title>
        <authorList>
            <person name="Lofgren L.A."/>
            <person name="Nguyen N.H."/>
            <person name="Vilgalys R."/>
            <person name="Ruytinx J."/>
            <person name="Liao H.L."/>
            <person name="Branco S."/>
            <person name="Kuo A."/>
            <person name="LaButti K."/>
            <person name="Lipzen A."/>
            <person name="Andreopoulos W."/>
            <person name="Pangilinan J."/>
            <person name="Riley R."/>
            <person name="Hundley H."/>
            <person name="Na H."/>
            <person name="Barry K."/>
            <person name="Grigoriev I.V."/>
            <person name="Stajich J.E."/>
            <person name="Kennedy P.G."/>
        </authorList>
    </citation>
    <scope>NUCLEOTIDE SEQUENCE</scope>
    <source>
        <strain evidence="1">FC423</strain>
    </source>
</reference>
<gene>
    <name evidence="1" type="ORF">F5147DRAFT_564157</name>
</gene>
<protein>
    <submittedName>
        <fullName evidence="1">Uncharacterized protein</fullName>
    </submittedName>
</protein>
<dbReference type="OrthoDB" id="2688393at2759"/>
<evidence type="ECO:0000313" key="2">
    <source>
        <dbReference type="Proteomes" id="UP000823399"/>
    </source>
</evidence>
<dbReference type="Pfam" id="PF18759">
    <property type="entry name" value="Plavaka"/>
    <property type="match status" value="1"/>
</dbReference>
<dbReference type="InterPro" id="IPR041078">
    <property type="entry name" value="Plavaka"/>
</dbReference>
<accession>A0A9P7FLY1</accession>
<proteinExistence type="predicted"/>
<dbReference type="AlphaFoldDB" id="A0A9P7FLY1"/>
<feature type="non-terminal residue" evidence="1">
    <location>
        <position position="1"/>
    </location>
</feature>
<sequence length="85" mass="9892">LCECLTQSDMEQFLKLEWLLAWVASLPTRPKWCSTTLEMTGYPTIQPINLIWRNGLEIVQHLFANPIFVNHMTYDLHIVVDGDEC</sequence>
<dbReference type="GeneID" id="64692971"/>
<organism evidence="1 2">
    <name type="scientific">Suillus discolor</name>
    <dbReference type="NCBI Taxonomy" id="1912936"/>
    <lineage>
        <taxon>Eukaryota</taxon>
        <taxon>Fungi</taxon>
        <taxon>Dikarya</taxon>
        <taxon>Basidiomycota</taxon>
        <taxon>Agaricomycotina</taxon>
        <taxon>Agaricomycetes</taxon>
        <taxon>Agaricomycetidae</taxon>
        <taxon>Boletales</taxon>
        <taxon>Suillineae</taxon>
        <taxon>Suillaceae</taxon>
        <taxon>Suillus</taxon>
    </lineage>
</organism>
<dbReference type="RefSeq" id="XP_041299559.1">
    <property type="nucleotide sequence ID" value="XM_041430712.1"/>
</dbReference>
<evidence type="ECO:0000313" key="1">
    <source>
        <dbReference type="EMBL" id="KAG2119733.1"/>
    </source>
</evidence>